<dbReference type="KEGG" id="rgi:RGI145_00730"/>
<dbReference type="InterPro" id="IPR038732">
    <property type="entry name" value="HpyO/CreE_NAD-binding"/>
</dbReference>
<reference evidence="2 3" key="1">
    <citation type="submission" date="2016-05" db="EMBL/GenBank/DDBJ databases">
        <title>Complete Genome and Methylome Analysis of Psychrotrophic Bacterial Isolates from Antarctic Lake Untersee.</title>
        <authorList>
            <person name="Fomenkov A."/>
            <person name="Akimov V.N."/>
            <person name="Vasilyeva L.V."/>
            <person name="Andersen D."/>
            <person name="Vincze T."/>
            <person name="Roberts R.J."/>
        </authorList>
    </citation>
    <scope>NUCLEOTIDE SEQUENCE [LARGE SCALE GENOMIC DNA]</scope>
    <source>
        <strain evidence="2 3">U14-5</strain>
    </source>
</reference>
<dbReference type="STRING" id="257708.RGI145_00730"/>
<dbReference type="eggNOG" id="COG2072">
    <property type="taxonomic scope" value="Bacteria"/>
</dbReference>
<dbReference type="AlphaFoldDB" id="A0A1L7AAU9"/>
<organism evidence="2 3">
    <name type="scientific">Roseomonas gilardii</name>
    <dbReference type="NCBI Taxonomy" id="257708"/>
    <lineage>
        <taxon>Bacteria</taxon>
        <taxon>Pseudomonadati</taxon>
        <taxon>Pseudomonadota</taxon>
        <taxon>Alphaproteobacteria</taxon>
        <taxon>Acetobacterales</taxon>
        <taxon>Roseomonadaceae</taxon>
        <taxon>Roseomonas</taxon>
    </lineage>
</organism>
<dbReference type="Pfam" id="PF13454">
    <property type="entry name" value="NAD_binding_9"/>
    <property type="match status" value="1"/>
</dbReference>
<dbReference type="InterPro" id="IPR036188">
    <property type="entry name" value="FAD/NAD-bd_sf"/>
</dbReference>
<feature type="domain" description="FAD-dependent urate hydroxylase HpyO/Asp monooxygenase CreE-like FAD/NAD(P)-binding" evidence="1">
    <location>
        <begin position="42"/>
        <end position="188"/>
    </location>
</feature>
<proteinExistence type="predicted"/>
<dbReference type="RefSeq" id="WP_075796833.1">
    <property type="nucleotide sequence ID" value="NZ_CP015583.1"/>
</dbReference>
<dbReference type="EMBL" id="CP015583">
    <property type="protein sequence ID" value="APT55863.1"/>
    <property type="molecule type" value="Genomic_DNA"/>
</dbReference>
<protein>
    <recommendedName>
        <fullName evidence="1">FAD-dependent urate hydroxylase HpyO/Asp monooxygenase CreE-like FAD/NAD(P)-binding domain-containing protein</fullName>
    </recommendedName>
</protein>
<gene>
    <name evidence="2" type="ORF">RGI145_00730</name>
</gene>
<dbReference type="SUPFAM" id="SSF51905">
    <property type="entry name" value="FAD/NAD(P)-binding domain"/>
    <property type="match status" value="1"/>
</dbReference>
<evidence type="ECO:0000259" key="1">
    <source>
        <dbReference type="Pfam" id="PF13454"/>
    </source>
</evidence>
<name>A0A1L7AAU9_9PROT</name>
<accession>A0A1L7AAU9</accession>
<evidence type="ECO:0000313" key="2">
    <source>
        <dbReference type="EMBL" id="APT55863.1"/>
    </source>
</evidence>
<evidence type="ECO:0000313" key="3">
    <source>
        <dbReference type="Proteomes" id="UP000185494"/>
    </source>
</evidence>
<sequence>MSGLAALEAEVRRDLARLNHPPANWPLGIPAADGAPVLDVLVVGGGMFGQTAGFALIRDGIRNIRVIDRNPRGGEGPWGTYARMPTLRSPKHLTGPDLGIPSLTFRAWWEAQHGAEGWEGLYKIHRLDWLAYLLWVRDVAAIPVENDTALVALELVAAPGSGGLLRAELRGPHGAESLLCRQVVLAGGRDGVGGPNIPPFPSLPNGLDAAARATGRVFHSVDLAIDFTRFRGGRIAVLGANASAFDNAGTALEGGVAEVAMFARRAFLPQVNKTRGMVFSGFLRGFGRLDDATRWRFLTYTAGEASPPPHESVLRCERHPGFRLVFNARWRDVAADAEGVTVTTAEGPQRFDAVVFGTGFTVDPARMPELAAFRDAMQLWGDRVAPEEAARYPELARAPYLGEGFELTPRDPASPLAGALARLRLLGPAAASSHGILSGDIPAVGIGCTTLAREVGQALFAEEVGRHYDAVVAFEEPELAPTPYFVPPERRRLSG</sequence>
<dbReference type="Gene3D" id="3.50.50.60">
    <property type="entry name" value="FAD/NAD(P)-binding domain"/>
    <property type="match status" value="1"/>
</dbReference>
<dbReference type="Proteomes" id="UP000185494">
    <property type="component" value="Chromosome 1"/>
</dbReference>